<evidence type="ECO:0000256" key="1">
    <source>
        <dbReference type="SAM" id="SignalP"/>
    </source>
</evidence>
<dbReference type="SUPFAM" id="SSF52833">
    <property type="entry name" value="Thioredoxin-like"/>
    <property type="match status" value="1"/>
</dbReference>
<dbReference type="AlphaFoldDB" id="A0A6G4W572"/>
<name>A0A6G4W572_9HYPH</name>
<feature type="chain" id="PRO_5026004648" evidence="1">
    <location>
        <begin position="26"/>
        <end position="251"/>
    </location>
</feature>
<sequence>MTFRFFSTLAAAALALSALVGVAPAGEVTRPAGVVELFTSQGCSSCPPADALLAELAARDDIVALAYHVDYWDYLGWRDTLGSPENTARQHGYGKSFGIRSVYTPQAVINGRIHVNGSSRAKVWDAIEELKGSGDGLAVGLTITRAGESVVIDAEAAKGEAKNAHLVVVYFEPTQPVVIDRGENAGRTVTYWNAVSDVQTAGMWHGKAARFELPASEVSKKAGCAVLLQSVSKDGLPGPILGAAMIRNPGS</sequence>
<dbReference type="PANTHER" id="PTHR36057">
    <property type="match status" value="1"/>
</dbReference>
<keyword evidence="3" id="KW-1185">Reference proteome</keyword>
<dbReference type="InterPro" id="IPR036249">
    <property type="entry name" value="Thioredoxin-like_sf"/>
</dbReference>
<feature type="signal peptide" evidence="1">
    <location>
        <begin position="1"/>
        <end position="25"/>
    </location>
</feature>
<dbReference type="PANTHER" id="PTHR36057:SF1">
    <property type="entry name" value="LIPOPROTEIN LIPID ATTACHMENT SITE-LIKE PROTEIN, PUTATIVE (DUF1223)-RELATED"/>
    <property type="match status" value="1"/>
</dbReference>
<dbReference type="EMBL" id="JAAKZF010000001">
    <property type="protein sequence ID" value="NGO49895.1"/>
    <property type="molecule type" value="Genomic_DNA"/>
</dbReference>
<evidence type="ECO:0000313" key="3">
    <source>
        <dbReference type="Proteomes" id="UP001642900"/>
    </source>
</evidence>
<comment type="caution">
    <text evidence="2">The sequence shown here is derived from an EMBL/GenBank/DDBJ whole genome shotgun (WGS) entry which is preliminary data.</text>
</comment>
<reference evidence="2 3" key="1">
    <citation type="submission" date="2020-02" db="EMBL/GenBank/DDBJ databases">
        <title>Genome sequence of strain CCNWXJ40-4.</title>
        <authorList>
            <person name="Gao J."/>
            <person name="Sun J."/>
        </authorList>
    </citation>
    <scope>NUCLEOTIDE SEQUENCE [LARGE SCALE GENOMIC DNA]</scope>
    <source>
        <strain evidence="2 3">CCNWXJ 40-4</strain>
    </source>
</reference>
<protein>
    <submittedName>
        <fullName evidence="2">DUF1223 domain-containing protein</fullName>
    </submittedName>
</protein>
<organism evidence="2 3">
    <name type="scientific">Allomesorhizobium camelthorni</name>
    <dbReference type="NCBI Taxonomy" id="475069"/>
    <lineage>
        <taxon>Bacteria</taxon>
        <taxon>Pseudomonadati</taxon>
        <taxon>Pseudomonadota</taxon>
        <taxon>Alphaproteobacteria</taxon>
        <taxon>Hyphomicrobiales</taxon>
        <taxon>Phyllobacteriaceae</taxon>
        <taxon>Allomesorhizobium</taxon>
    </lineage>
</organism>
<accession>A0A6G4W572</accession>
<keyword evidence="1" id="KW-0732">Signal</keyword>
<dbReference type="InterPro" id="IPR010634">
    <property type="entry name" value="DUF1223"/>
</dbReference>
<dbReference type="Pfam" id="PF06764">
    <property type="entry name" value="DUF1223"/>
    <property type="match status" value="1"/>
</dbReference>
<proteinExistence type="predicted"/>
<dbReference type="Proteomes" id="UP001642900">
    <property type="component" value="Unassembled WGS sequence"/>
</dbReference>
<evidence type="ECO:0000313" key="2">
    <source>
        <dbReference type="EMBL" id="NGO49895.1"/>
    </source>
</evidence>
<gene>
    <name evidence="2" type="ORF">G6N73_01670</name>
</gene>
<dbReference type="RefSeq" id="WP_165022355.1">
    <property type="nucleotide sequence ID" value="NZ_JAAKZF010000001.1"/>
</dbReference>